<keyword evidence="3" id="KW-1003">Cell membrane</keyword>
<keyword evidence="6 7" id="KW-0472">Membrane</keyword>
<feature type="transmembrane region" description="Helical" evidence="7">
    <location>
        <begin position="461"/>
        <end position="481"/>
    </location>
</feature>
<sequence length="484" mass="47687">MTVVTGLVRISVVGGSTQVDLAIPSTMPLASLMPDVLILLRVEDAPAKAPGTGSACWTLARIGGEVLNPSESLRDNNVRDGEILILTDDPPGAAHPVTDDVVAGVAALTSDGRSPWTVSSARWTAYGVAVAASCAAAVSGTIAALRGDTSTPLLIAGVAAALLLVAALVGSRLGSDPRTSATFSVAACLLAASAGAAVGTTGGSRLAAAGVAATAVAVIGCRGTGSLLGAHTAIATVGLSTATVGALSAVWAAPPPSIAAVGAAIGVTTVMIAGRVSIAAAHLPLPPVPSTPPPIGDPADERSVVDGVEALGPDRTDPLGVIADIALGDLDSLAERSAAASSYLTGIIAGATLTTVGCTLVASTEPGRVMFAFCAVITLVLVTRGRVHSDHTQSATLIGGAAACAIGVPLVHALPAADAASATSAMVAALGVGIVALIAGTVTATREFSPLQVRIAEIGQYAVLMLVLPILLWVLDAYRLIREL</sequence>
<keyword evidence="5 7" id="KW-1133">Transmembrane helix</keyword>
<dbReference type="GO" id="GO:0005886">
    <property type="term" value="C:plasma membrane"/>
    <property type="evidence" value="ECO:0007669"/>
    <property type="project" value="UniProtKB-SubCell"/>
</dbReference>
<feature type="transmembrane region" description="Helical" evidence="7">
    <location>
        <begin position="258"/>
        <end position="278"/>
    </location>
</feature>
<dbReference type="Proteomes" id="UP000035009">
    <property type="component" value="Unassembled WGS sequence"/>
</dbReference>
<feature type="transmembrane region" description="Helical" evidence="7">
    <location>
        <begin position="369"/>
        <end position="387"/>
    </location>
</feature>
<feature type="domain" description="EccD-like transmembrane" evidence="8">
    <location>
        <begin position="122"/>
        <end position="484"/>
    </location>
</feature>
<dbReference type="EMBL" id="BAOP01000019">
    <property type="protein sequence ID" value="GAC80616.1"/>
    <property type="molecule type" value="Genomic_DNA"/>
</dbReference>
<gene>
    <name evidence="9" type="ORF">GM1_019_00780</name>
</gene>
<keyword evidence="4 7" id="KW-0812">Transmembrane</keyword>
<evidence type="ECO:0000313" key="9">
    <source>
        <dbReference type="EMBL" id="GAC80616.1"/>
    </source>
</evidence>
<dbReference type="eggNOG" id="ENOG502ZAY5">
    <property type="taxonomic scope" value="Bacteria"/>
</dbReference>
<dbReference type="Pfam" id="PF08817">
    <property type="entry name" value="YukD"/>
    <property type="match status" value="1"/>
</dbReference>
<feature type="transmembrane region" description="Helical" evidence="7">
    <location>
        <begin position="394"/>
        <end position="414"/>
    </location>
</feature>
<dbReference type="RefSeq" id="WP_008379750.1">
    <property type="nucleotide sequence ID" value="NZ_BAOP01000019.1"/>
</dbReference>
<feature type="transmembrane region" description="Helical" evidence="7">
    <location>
        <begin position="232"/>
        <end position="252"/>
    </location>
</feature>
<feature type="transmembrane region" description="Helical" evidence="7">
    <location>
        <begin position="420"/>
        <end position="440"/>
    </location>
</feature>
<organism evidence="9 10">
    <name type="scientific">Gordonia malaquae NBRC 108250</name>
    <dbReference type="NCBI Taxonomy" id="1223542"/>
    <lineage>
        <taxon>Bacteria</taxon>
        <taxon>Bacillati</taxon>
        <taxon>Actinomycetota</taxon>
        <taxon>Actinomycetes</taxon>
        <taxon>Mycobacteriales</taxon>
        <taxon>Gordoniaceae</taxon>
        <taxon>Gordonia</taxon>
    </lineage>
</organism>
<feature type="transmembrane region" description="Helical" evidence="7">
    <location>
        <begin position="343"/>
        <end position="363"/>
    </location>
</feature>
<evidence type="ECO:0000313" key="10">
    <source>
        <dbReference type="Proteomes" id="UP000035009"/>
    </source>
</evidence>
<name>M3TGL9_GORML</name>
<keyword evidence="10" id="KW-1185">Reference proteome</keyword>
<dbReference type="AlphaFoldDB" id="M3TGL9"/>
<dbReference type="InterPro" id="IPR006707">
    <property type="entry name" value="T7SS_EccD"/>
</dbReference>
<feature type="transmembrane region" description="Helical" evidence="7">
    <location>
        <begin position="151"/>
        <end position="169"/>
    </location>
</feature>
<reference evidence="9 10" key="1">
    <citation type="submission" date="2013-02" db="EMBL/GenBank/DDBJ databases">
        <title>Whole genome shotgun sequence of Gordonia malaquae NBRC 108250.</title>
        <authorList>
            <person name="Yoshida I."/>
            <person name="Hosoyama A."/>
            <person name="Tsuchikane K."/>
            <person name="Ando Y."/>
            <person name="Baba S."/>
            <person name="Ohji S."/>
            <person name="Hamada M."/>
            <person name="Tamura T."/>
            <person name="Yamazoe A."/>
            <person name="Yamazaki S."/>
            <person name="Fujita N."/>
        </authorList>
    </citation>
    <scope>NUCLEOTIDE SEQUENCE [LARGE SCALE GENOMIC DNA]</scope>
    <source>
        <strain evidence="9 10">NBRC 108250</strain>
    </source>
</reference>
<protein>
    <recommendedName>
        <fullName evidence="8">EccD-like transmembrane domain-containing protein</fullName>
    </recommendedName>
</protein>
<dbReference type="STRING" id="410332.SAMN04488550_1368"/>
<evidence type="ECO:0000256" key="7">
    <source>
        <dbReference type="SAM" id="Phobius"/>
    </source>
</evidence>
<feature type="transmembrane region" description="Helical" evidence="7">
    <location>
        <begin position="123"/>
        <end position="145"/>
    </location>
</feature>
<dbReference type="OrthoDB" id="4515685at2"/>
<evidence type="ECO:0000256" key="3">
    <source>
        <dbReference type="ARBA" id="ARBA00022475"/>
    </source>
</evidence>
<dbReference type="Gene3D" id="3.10.20.90">
    <property type="entry name" value="Phosphatidylinositol 3-kinase Catalytic Subunit, Chain A, domain 1"/>
    <property type="match status" value="1"/>
</dbReference>
<evidence type="ECO:0000256" key="6">
    <source>
        <dbReference type="ARBA" id="ARBA00023136"/>
    </source>
</evidence>
<evidence type="ECO:0000259" key="8">
    <source>
        <dbReference type="Pfam" id="PF19053"/>
    </source>
</evidence>
<evidence type="ECO:0000256" key="2">
    <source>
        <dbReference type="ARBA" id="ARBA00006162"/>
    </source>
</evidence>
<comment type="subcellular location">
    <subcellularLocation>
        <location evidence="1">Cell membrane</location>
        <topology evidence="1">Multi-pass membrane protein</topology>
    </subcellularLocation>
</comment>
<dbReference type="InterPro" id="IPR044049">
    <property type="entry name" value="EccD_transm"/>
</dbReference>
<dbReference type="InterPro" id="IPR024962">
    <property type="entry name" value="YukD-like"/>
</dbReference>
<dbReference type="PIRSF" id="PIRSF017804">
    <property type="entry name" value="Secretion_EccD1"/>
    <property type="match status" value="1"/>
</dbReference>
<dbReference type="Pfam" id="PF19053">
    <property type="entry name" value="EccD"/>
    <property type="match status" value="1"/>
</dbReference>
<feature type="transmembrane region" description="Helical" evidence="7">
    <location>
        <begin position="181"/>
        <end position="200"/>
    </location>
</feature>
<evidence type="ECO:0000256" key="4">
    <source>
        <dbReference type="ARBA" id="ARBA00022692"/>
    </source>
</evidence>
<accession>M3TGL9</accession>
<evidence type="ECO:0000256" key="5">
    <source>
        <dbReference type="ARBA" id="ARBA00022989"/>
    </source>
</evidence>
<comment type="caution">
    <text evidence="9">The sequence shown here is derived from an EMBL/GenBank/DDBJ whole genome shotgun (WGS) entry which is preliminary data.</text>
</comment>
<proteinExistence type="inferred from homology"/>
<comment type="similarity">
    <text evidence="2">Belongs to the EccD/Snm4 family.</text>
</comment>
<dbReference type="NCBIfam" id="TIGR03920">
    <property type="entry name" value="T7SS_EccD"/>
    <property type="match status" value="1"/>
</dbReference>
<evidence type="ECO:0000256" key="1">
    <source>
        <dbReference type="ARBA" id="ARBA00004651"/>
    </source>
</evidence>